<protein>
    <submittedName>
        <fullName evidence="13">Hemolysin family protein</fullName>
    </submittedName>
</protein>
<dbReference type="SMART" id="SM00116">
    <property type="entry name" value="CBS"/>
    <property type="match status" value="2"/>
</dbReference>
<name>A0A9X3WMS8_9BACI</name>
<gene>
    <name evidence="13" type="ORF">NC661_11820</name>
</gene>
<comment type="subcellular location">
    <subcellularLocation>
        <location evidence="1">Membrane</location>
        <topology evidence="1">Multi-pass membrane protein</topology>
    </subcellularLocation>
</comment>
<dbReference type="InterPro" id="IPR036318">
    <property type="entry name" value="FAD-bd_PCMH-like_sf"/>
</dbReference>
<comment type="caution">
    <text evidence="13">The sequence shown here is derived from an EMBL/GenBank/DDBJ whole genome shotgun (WGS) entry which is preliminary data.</text>
</comment>
<keyword evidence="6 8" id="KW-0129">CBS domain</keyword>
<feature type="domain" description="CNNM transmembrane" evidence="12">
    <location>
        <begin position="1"/>
        <end position="188"/>
    </location>
</feature>
<dbReference type="Pfam" id="PF00571">
    <property type="entry name" value="CBS"/>
    <property type="match status" value="2"/>
</dbReference>
<dbReference type="PANTHER" id="PTHR22777">
    <property type="entry name" value="HEMOLYSIN-RELATED"/>
    <property type="match status" value="1"/>
</dbReference>
<keyword evidence="14" id="KW-1185">Reference proteome</keyword>
<dbReference type="GO" id="GO:0005886">
    <property type="term" value="C:plasma membrane"/>
    <property type="evidence" value="ECO:0007669"/>
    <property type="project" value="TreeGrafter"/>
</dbReference>
<evidence type="ECO:0000256" key="7">
    <source>
        <dbReference type="ARBA" id="ARBA00023136"/>
    </source>
</evidence>
<dbReference type="FunFam" id="3.10.580.10:FF:000002">
    <property type="entry name" value="Magnesium/cobalt efflux protein CorC"/>
    <property type="match status" value="1"/>
</dbReference>
<dbReference type="PROSITE" id="PS51846">
    <property type="entry name" value="CNNM"/>
    <property type="match status" value="1"/>
</dbReference>
<evidence type="ECO:0000256" key="1">
    <source>
        <dbReference type="ARBA" id="ARBA00004141"/>
    </source>
</evidence>
<dbReference type="SUPFAM" id="SSF54631">
    <property type="entry name" value="CBS-domain pair"/>
    <property type="match status" value="1"/>
</dbReference>
<evidence type="ECO:0000313" key="14">
    <source>
        <dbReference type="Proteomes" id="UP001145072"/>
    </source>
</evidence>
<evidence type="ECO:0000256" key="6">
    <source>
        <dbReference type="ARBA" id="ARBA00023122"/>
    </source>
</evidence>
<dbReference type="SUPFAM" id="SSF56176">
    <property type="entry name" value="FAD-binding/transporter-associated domain-like"/>
    <property type="match status" value="1"/>
</dbReference>
<dbReference type="PROSITE" id="PS51371">
    <property type="entry name" value="CBS"/>
    <property type="match status" value="2"/>
</dbReference>
<evidence type="ECO:0000256" key="4">
    <source>
        <dbReference type="ARBA" id="ARBA00022737"/>
    </source>
</evidence>
<feature type="transmembrane region" description="Helical" evidence="10">
    <location>
        <begin position="6"/>
        <end position="29"/>
    </location>
</feature>
<evidence type="ECO:0000313" key="13">
    <source>
        <dbReference type="EMBL" id="MDC3421056.1"/>
    </source>
</evidence>
<dbReference type="InterPro" id="IPR005170">
    <property type="entry name" value="Transptr-assoc_dom"/>
</dbReference>
<dbReference type="Gene3D" id="3.30.465.10">
    <property type="match status" value="1"/>
</dbReference>
<evidence type="ECO:0000256" key="10">
    <source>
        <dbReference type="SAM" id="Phobius"/>
    </source>
</evidence>
<dbReference type="Gene3D" id="3.10.580.10">
    <property type="entry name" value="CBS-domain"/>
    <property type="match status" value="1"/>
</dbReference>
<evidence type="ECO:0000259" key="11">
    <source>
        <dbReference type="PROSITE" id="PS51371"/>
    </source>
</evidence>
<dbReference type="InterPro" id="IPR002550">
    <property type="entry name" value="CNNM"/>
</dbReference>
<dbReference type="InterPro" id="IPR046342">
    <property type="entry name" value="CBS_dom_sf"/>
</dbReference>
<feature type="domain" description="CBS" evidence="11">
    <location>
        <begin position="271"/>
        <end position="328"/>
    </location>
</feature>
<evidence type="ECO:0000256" key="2">
    <source>
        <dbReference type="ARBA" id="ARBA00006337"/>
    </source>
</evidence>
<feature type="transmembrane region" description="Helical" evidence="10">
    <location>
        <begin position="93"/>
        <end position="112"/>
    </location>
</feature>
<feature type="domain" description="CBS" evidence="11">
    <location>
        <begin position="207"/>
        <end position="266"/>
    </location>
</feature>
<evidence type="ECO:0000256" key="9">
    <source>
        <dbReference type="PROSITE-ProRule" id="PRU01193"/>
    </source>
</evidence>
<evidence type="ECO:0000256" key="5">
    <source>
        <dbReference type="ARBA" id="ARBA00022989"/>
    </source>
</evidence>
<reference evidence="13" key="1">
    <citation type="submission" date="2022-06" db="EMBL/GenBank/DDBJ databases">
        <title>Aquibacillus sp. a new bacterium isolated from soil saline samples.</title>
        <authorList>
            <person name="Galisteo C."/>
            <person name="De La Haba R."/>
            <person name="Sanchez-Porro C."/>
            <person name="Ventosa A."/>
        </authorList>
    </citation>
    <scope>NUCLEOTIDE SEQUENCE</scope>
    <source>
        <strain evidence="13">JCM 12387</strain>
    </source>
</reference>
<dbReference type="RefSeq" id="WP_259867663.1">
    <property type="nucleotide sequence ID" value="NZ_JAMQJZ010000008.1"/>
</dbReference>
<comment type="similarity">
    <text evidence="2">Belongs to the UPF0053 family.</text>
</comment>
<dbReference type="AlphaFoldDB" id="A0A9X3WMS8"/>
<dbReference type="InterPro" id="IPR016169">
    <property type="entry name" value="FAD-bd_PCMH_sub2"/>
</dbReference>
<dbReference type="SMART" id="SM01091">
    <property type="entry name" value="CorC_HlyC"/>
    <property type="match status" value="1"/>
</dbReference>
<accession>A0A9X3WMS8</accession>
<keyword evidence="3 9" id="KW-0812">Transmembrane</keyword>
<keyword evidence="5 9" id="KW-1133">Transmembrane helix</keyword>
<evidence type="ECO:0000256" key="3">
    <source>
        <dbReference type="ARBA" id="ARBA00022692"/>
    </source>
</evidence>
<dbReference type="EMBL" id="JAMQJZ010000008">
    <property type="protein sequence ID" value="MDC3421056.1"/>
    <property type="molecule type" value="Genomic_DNA"/>
</dbReference>
<dbReference type="InterPro" id="IPR044751">
    <property type="entry name" value="Ion_transp-like_CBS"/>
</dbReference>
<evidence type="ECO:0000259" key="12">
    <source>
        <dbReference type="PROSITE" id="PS51846"/>
    </source>
</evidence>
<keyword evidence="7 9" id="KW-0472">Membrane</keyword>
<sequence>MDDIPLNSIILLVILIMLSAFFSSAETAFSSVNKIRLKNFVDEGRRGSKKALHIAEHFDNTLSTILVGNNIVNIAAASISATIATDIIEGNSGIVVSTVVMTILILIFGEILPKSLAKEHAESYTLTISTVLYFLIILLTPVNFLFLKLKRVVSKLFAKNESLPSVTEEEIKVMLDISEEEGVIDKEERQLIHRSMDFDSTIAEEIITPRIDVVAADVNQSIEEVKQIFFDERFSRIPVYEENIDNIIGILTEKEFFTHIIKYKDVNIRELLREPLFVVESMKISTLLPQLQKEKVHMAIVLDEFGGTSGLVTLEDVIEEIVGEIWDEQDEEIKSFSQVNENLYKFDAQYPLNDFADTLNIPSLESSYHTLGGWVIENLESIPSNGDSFDYQNLKITVDEVENRRIKKLKIEIQDEQETQNPSLFKTKYLGDAH</sequence>
<dbReference type="CDD" id="cd04590">
    <property type="entry name" value="CBS_pair_CorC_HlyC_assoc"/>
    <property type="match status" value="1"/>
</dbReference>
<dbReference type="InterPro" id="IPR000644">
    <property type="entry name" value="CBS_dom"/>
</dbReference>
<dbReference type="Pfam" id="PF03471">
    <property type="entry name" value="CorC_HlyC"/>
    <property type="match status" value="1"/>
</dbReference>
<dbReference type="Proteomes" id="UP001145072">
    <property type="component" value="Unassembled WGS sequence"/>
</dbReference>
<evidence type="ECO:0000256" key="8">
    <source>
        <dbReference type="PROSITE-ProRule" id="PRU00703"/>
    </source>
</evidence>
<feature type="transmembrane region" description="Helical" evidence="10">
    <location>
        <begin position="124"/>
        <end position="147"/>
    </location>
</feature>
<dbReference type="GO" id="GO:0050660">
    <property type="term" value="F:flavin adenine dinucleotide binding"/>
    <property type="evidence" value="ECO:0007669"/>
    <property type="project" value="InterPro"/>
</dbReference>
<keyword evidence="4" id="KW-0677">Repeat</keyword>
<organism evidence="13 14">
    <name type="scientific">Aquibacillus koreensis</name>
    <dbReference type="NCBI Taxonomy" id="279446"/>
    <lineage>
        <taxon>Bacteria</taxon>
        <taxon>Bacillati</taxon>
        <taxon>Bacillota</taxon>
        <taxon>Bacilli</taxon>
        <taxon>Bacillales</taxon>
        <taxon>Bacillaceae</taxon>
        <taxon>Aquibacillus</taxon>
    </lineage>
</organism>
<dbReference type="Pfam" id="PF01595">
    <property type="entry name" value="CNNM"/>
    <property type="match status" value="1"/>
</dbReference>
<dbReference type="PANTHER" id="PTHR22777:SF17">
    <property type="entry name" value="UPF0053 PROTEIN SLL0260"/>
    <property type="match status" value="1"/>
</dbReference>
<proteinExistence type="inferred from homology"/>